<keyword evidence="11" id="KW-0624">Polysaccharide degradation</keyword>
<evidence type="ECO:0000256" key="8">
    <source>
        <dbReference type="ARBA" id="ARBA00023277"/>
    </source>
</evidence>
<keyword evidence="19" id="KW-1185">Reference proteome</keyword>
<evidence type="ECO:0000256" key="6">
    <source>
        <dbReference type="ARBA" id="ARBA00023157"/>
    </source>
</evidence>
<evidence type="ECO:0000313" key="18">
    <source>
        <dbReference type="EMBL" id="KAK3296975.1"/>
    </source>
</evidence>
<keyword evidence="6" id="KW-1015">Disulfide bond</keyword>
<feature type="signal peptide" evidence="17">
    <location>
        <begin position="1"/>
        <end position="19"/>
    </location>
</feature>
<evidence type="ECO:0000256" key="10">
    <source>
        <dbReference type="ARBA" id="ARBA00023316"/>
    </source>
</evidence>
<dbReference type="EC" id="3.2.1.67" evidence="13"/>
<gene>
    <name evidence="18" type="ORF">B0H64DRAFT_390892</name>
</gene>
<evidence type="ECO:0000256" key="2">
    <source>
        <dbReference type="ARBA" id="ARBA00008834"/>
    </source>
</evidence>
<dbReference type="EMBL" id="JAUEPN010000003">
    <property type="protein sequence ID" value="KAK3296975.1"/>
    <property type="molecule type" value="Genomic_DNA"/>
</dbReference>
<dbReference type="GO" id="GO:0047911">
    <property type="term" value="F:galacturan 1,4-alpha-galacturonidase activity"/>
    <property type="evidence" value="ECO:0007669"/>
    <property type="project" value="UniProtKB-EC"/>
</dbReference>
<keyword evidence="8" id="KW-0119">Carbohydrate metabolism</keyword>
<dbReference type="GeneID" id="87840381"/>
<feature type="chain" id="PRO_5042008627" description="galacturonan 1,4-alpha-galacturonidase" evidence="17">
    <location>
        <begin position="20"/>
        <end position="495"/>
    </location>
</feature>
<dbReference type="GO" id="GO:0004650">
    <property type="term" value="F:polygalacturonase activity"/>
    <property type="evidence" value="ECO:0007669"/>
    <property type="project" value="InterPro"/>
</dbReference>
<keyword evidence="3" id="KW-0964">Secreted</keyword>
<evidence type="ECO:0000256" key="14">
    <source>
        <dbReference type="ARBA" id="ARBA00048766"/>
    </source>
</evidence>
<dbReference type="PANTHER" id="PTHR31736:SF12">
    <property type="entry name" value="EXO-POLYGALACTURONASE, PUTATIVE-RELATED"/>
    <property type="match status" value="1"/>
</dbReference>
<evidence type="ECO:0000313" key="19">
    <source>
        <dbReference type="Proteomes" id="UP001278766"/>
    </source>
</evidence>
<keyword evidence="9 15" id="KW-0326">Glycosidase</keyword>
<dbReference type="PANTHER" id="PTHR31736">
    <property type="match status" value="1"/>
</dbReference>
<dbReference type="Proteomes" id="UP001278766">
    <property type="component" value="Unassembled WGS sequence"/>
</dbReference>
<comment type="catalytic activity">
    <reaction evidence="14">
        <text>[(1-&gt;4)-alpha-D-galacturonosyl](n) + H2O = alpha-D-galacturonate + [(1-&gt;4)-alpha-D-galacturonosyl](n-1)</text>
        <dbReference type="Rhea" id="RHEA:14117"/>
        <dbReference type="Rhea" id="RHEA-COMP:14570"/>
        <dbReference type="Rhea" id="RHEA-COMP:14572"/>
        <dbReference type="ChEBI" id="CHEBI:15377"/>
        <dbReference type="ChEBI" id="CHEBI:58658"/>
        <dbReference type="ChEBI" id="CHEBI:140523"/>
        <dbReference type="EC" id="3.2.1.67"/>
    </reaction>
</comment>
<accession>A0AAE0LTS0</accession>
<dbReference type="Gene3D" id="2.160.20.10">
    <property type="entry name" value="Single-stranded right-handed beta-helix, Pectin lyase-like"/>
    <property type="match status" value="1"/>
</dbReference>
<evidence type="ECO:0000256" key="1">
    <source>
        <dbReference type="ARBA" id="ARBA00004613"/>
    </source>
</evidence>
<evidence type="ECO:0000256" key="7">
    <source>
        <dbReference type="ARBA" id="ARBA00023180"/>
    </source>
</evidence>
<feature type="region of interest" description="Disordered" evidence="16">
    <location>
        <begin position="49"/>
        <end position="129"/>
    </location>
</feature>
<keyword evidence="5 15" id="KW-0378">Hydrolase</keyword>
<evidence type="ECO:0000256" key="13">
    <source>
        <dbReference type="ARBA" id="ARBA00038933"/>
    </source>
</evidence>
<comment type="similarity">
    <text evidence="2 15">Belongs to the glycosyl hydrolase 28 family.</text>
</comment>
<dbReference type="InterPro" id="IPR000743">
    <property type="entry name" value="Glyco_hydro_28"/>
</dbReference>
<reference evidence="18" key="2">
    <citation type="submission" date="2023-06" db="EMBL/GenBank/DDBJ databases">
        <authorList>
            <consortium name="Lawrence Berkeley National Laboratory"/>
            <person name="Haridas S."/>
            <person name="Hensen N."/>
            <person name="Bonometti L."/>
            <person name="Westerberg I."/>
            <person name="Brannstrom I.O."/>
            <person name="Guillou S."/>
            <person name="Cros-Aarteil S."/>
            <person name="Calhoun S."/>
            <person name="Kuo A."/>
            <person name="Mondo S."/>
            <person name="Pangilinan J."/>
            <person name="Riley R."/>
            <person name="Labutti K."/>
            <person name="Andreopoulos B."/>
            <person name="Lipzen A."/>
            <person name="Chen C."/>
            <person name="Yanf M."/>
            <person name="Daum C."/>
            <person name="Ng V."/>
            <person name="Clum A."/>
            <person name="Steindorff A."/>
            <person name="Ohm R."/>
            <person name="Martin F."/>
            <person name="Silar P."/>
            <person name="Natvig D."/>
            <person name="Lalanne C."/>
            <person name="Gautier V."/>
            <person name="Ament-Velasquez S.L."/>
            <person name="Kruys A."/>
            <person name="Hutchinson M.I."/>
            <person name="Powell A.J."/>
            <person name="Barry K."/>
            <person name="Miller A.N."/>
            <person name="Grigoriev I.V."/>
            <person name="Debuchy R."/>
            <person name="Gladieux P."/>
            <person name="Thoren M.H."/>
            <person name="Johannesson H."/>
        </authorList>
    </citation>
    <scope>NUCLEOTIDE SEQUENCE</scope>
    <source>
        <strain evidence="18">CBS 168.71</strain>
    </source>
</reference>
<keyword evidence="7" id="KW-0325">Glycoprotein</keyword>
<evidence type="ECO:0000256" key="4">
    <source>
        <dbReference type="ARBA" id="ARBA00022729"/>
    </source>
</evidence>
<dbReference type="AlphaFoldDB" id="A0AAE0LTS0"/>
<dbReference type="InterPro" id="IPR011050">
    <property type="entry name" value="Pectin_lyase_fold/virulence"/>
</dbReference>
<dbReference type="InterPro" id="IPR012334">
    <property type="entry name" value="Pectin_lyas_fold"/>
</dbReference>
<comment type="subcellular location">
    <subcellularLocation>
        <location evidence="1">Secreted</location>
    </subcellularLocation>
</comment>
<keyword evidence="10" id="KW-0961">Cell wall biogenesis/degradation</keyword>
<dbReference type="GO" id="GO:0000272">
    <property type="term" value="P:polysaccharide catabolic process"/>
    <property type="evidence" value="ECO:0007669"/>
    <property type="project" value="UniProtKB-KW"/>
</dbReference>
<organism evidence="18 19">
    <name type="scientific">Chaetomium fimeti</name>
    <dbReference type="NCBI Taxonomy" id="1854472"/>
    <lineage>
        <taxon>Eukaryota</taxon>
        <taxon>Fungi</taxon>
        <taxon>Dikarya</taxon>
        <taxon>Ascomycota</taxon>
        <taxon>Pezizomycotina</taxon>
        <taxon>Sordariomycetes</taxon>
        <taxon>Sordariomycetidae</taxon>
        <taxon>Sordariales</taxon>
        <taxon>Chaetomiaceae</taxon>
        <taxon>Chaetomium</taxon>
    </lineage>
</organism>
<evidence type="ECO:0000256" key="15">
    <source>
        <dbReference type="RuleBase" id="RU361169"/>
    </source>
</evidence>
<evidence type="ECO:0000256" key="5">
    <source>
        <dbReference type="ARBA" id="ARBA00022801"/>
    </source>
</evidence>
<sequence>MWSTALLLVLSTVILPASAAIVKEGSTCIVTPISETPAAVAQRSLGTVPLEQRDPNPEDNPATDNNSPWVNHGDYPRAEPGSHHPPAVSHPQSSSSSSSSSSSELQPNPNTNTNPLITPRQNRPDDTPQILSAFSQCGQDGTIIFREGTYHIRQVMDTLDLRNVTVEIHGTFLWSADNLAYWRQASFGVTYAGRQTAWRVGGRDITIRGFGKALFDGNGQAWIDLARGQGNLNGRPISLTVWYGTNVWIDGITWRMAQFWHTFIAHSQNVTMTNLDMETFSSNELSSQNTDGTNTWNSKDVTIANWRVKCGDDCIGVKGNSTNVHVRNVTCEESGVMTIGSIGSNSAQPDYVENVVFEDIKAVHSSNAAWIKTYPGNGYVRNVTFRNIEFEDVNQPIYVTSCIYSYQNCDSSRLKISDVRWQNITGTSRYNVAVGIHCSASTPCEGFHFENIDIKPKNGGTAKILCSNIRNQASMGLQCTGPCPGSHPQQLSGNV</sequence>
<dbReference type="Pfam" id="PF00295">
    <property type="entry name" value="Glyco_hydro_28"/>
    <property type="match status" value="1"/>
</dbReference>
<dbReference type="GO" id="GO:0005576">
    <property type="term" value="C:extracellular region"/>
    <property type="evidence" value="ECO:0007669"/>
    <property type="project" value="UniProtKB-SubCell"/>
</dbReference>
<evidence type="ECO:0000256" key="3">
    <source>
        <dbReference type="ARBA" id="ARBA00022525"/>
    </source>
</evidence>
<evidence type="ECO:0000256" key="16">
    <source>
        <dbReference type="SAM" id="MobiDB-lite"/>
    </source>
</evidence>
<keyword evidence="4 17" id="KW-0732">Signal</keyword>
<evidence type="ECO:0000256" key="11">
    <source>
        <dbReference type="ARBA" id="ARBA00023326"/>
    </source>
</evidence>
<comment type="function">
    <text evidence="12">Specific in hydrolyzing the terminal glycosidic bond of polygalacturonic acid and oligogalacturonates.</text>
</comment>
<feature type="compositionally biased region" description="Low complexity" evidence="16">
    <location>
        <begin position="93"/>
        <end position="119"/>
    </location>
</feature>
<dbReference type="RefSeq" id="XP_062660489.1">
    <property type="nucleotide sequence ID" value="XM_062803433.1"/>
</dbReference>
<evidence type="ECO:0000256" key="12">
    <source>
        <dbReference type="ARBA" id="ARBA00037312"/>
    </source>
</evidence>
<dbReference type="GO" id="GO:0071555">
    <property type="term" value="P:cell wall organization"/>
    <property type="evidence" value="ECO:0007669"/>
    <property type="project" value="UniProtKB-KW"/>
</dbReference>
<name>A0AAE0LTS0_9PEZI</name>
<evidence type="ECO:0000256" key="17">
    <source>
        <dbReference type="SAM" id="SignalP"/>
    </source>
</evidence>
<evidence type="ECO:0000256" key="9">
    <source>
        <dbReference type="ARBA" id="ARBA00023295"/>
    </source>
</evidence>
<proteinExistence type="inferred from homology"/>
<dbReference type="SUPFAM" id="SSF51126">
    <property type="entry name" value="Pectin lyase-like"/>
    <property type="match status" value="1"/>
</dbReference>
<protein>
    <recommendedName>
        <fullName evidence="13">galacturonan 1,4-alpha-galacturonidase</fullName>
        <ecNumber evidence="13">3.2.1.67</ecNumber>
    </recommendedName>
</protein>
<reference evidence="18" key="1">
    <citation type="journal article" date="2023" name="Mol. Phylogenet. Evol.">
        <title>Genome-scale phylogeny and comparative genomics of the fungal order Sordariales.</title>
        <authorList>
            <person name="Hensen N."/>
            <person name="Bonometti L."/>
            <person name="Westerberg I."/>
            <person name="Brannstrom I.O."/>
            <person name="Guillou S."/>
            <person name="Cros-Aarteil S."/>
            <person name="Calhoun S."/>
            <person name="Haridas S."/>
            <person name="Kuo A."/>
            <person name="Mondo S."/>
            <person name="Pangilinan J."/>
            <person name="Riley R."/>
            <person name="LaButti K."/>
            <person name="Andreopoulos B."/>
            <person name="Lipzen A."/>
            <person name="Chen C."/>
            <person name="Yan M."/>
            <person name="Daum C."/>
            <person name="Ng V."/>
            <person name="Clum A."/>
            <person name="Steindorff A."/>
            <person name="Ohm R.A."/>
            <person name="Martin F."/>
            <person name="Silar P."/>
            <person name="Natvig D.O."/>
            <person name="Lalanne C."/>
            <person name="Gautier V."/>
            <person name="Ament-Velasquez S.L."/>
            <person name="Kruys A."/>
            <person name="Hutchinson M.I."/>
            <person name="Powell A.J."/>
            <person name="Barry K."/>
            <person name="Miller A.N."/>
            <person name="Grigoriev I.V."/>
            <person name="Debuchy R."/>
            <person name="Gladieux P."/>
            <person name="Hiltunen Thoren M."/>
            <person name="Johannesson H."/>
        </authorList>
    </citation>
    <scope>NUCLEOTIDE SEQUENCE</scope>
    <source>
        <strain evidence="18">CBS 168.71</strain>
    </source>
</reference>
<comment type="caution">
    <text evidence="18">The sequence shown here is derived from an EMBL/GenBank/DDBJ whole genome shotgun (WGS) entry which is preliminary data.</text>
</comment>